<evidence type="ECO:0000313" key="21">
    <source>
        <dbReference type="Proteomes" id="UP001597145"/>
    </source>
</evidence>
<evidence type="ECO:0000256" key="15">
    <source>
        <dbReference type="ARBA" id="ARBA00048493"/>
    </source>
</evidence>
<feature type="binding site" evidence="17">
    <location>
        <position position="400"/>
    </location>
    <ligand>
        <name>UDP-N-acetyl-alpha-D-glucosamine</name>
        <dbReference type="ChEBI" id="CHEBI:57705"/>
    </ligand>
</feature>
<keyword evidence="12 17" id="KW-0012">Acyltransferase</keyword>
<keyword evidence="10 17" id="KW-0573">Peptidoglycan synthesis</keyword>
<comment type="function">
    <text evidence="16 17">Catalyzes the last two sequential reactions in the de novo biosynthetic pathway for UDP-N-acetylglucosamine (UDP-GlcNAc). The C-terminal domain catalyzes the transfer of acetyl group from acetyl coenzyme A to glucosamine-1-phosphate (GlcN-1-P) to produce N-acetylglucosamine-1-phosphate (GlcNAc-1-P), which is converted into UDP-GlcNAc by the transfer of uridine 5-monophosphate (from uridine 5-triphosphate), a reaction catalyzed by the N-terminal domain.</text>
</comment>
<evidence type="ECO:0000256" key="16">
    <source>
        <dbReference type="ARBA" id="ARBA00049628"/>
    </source>
</evidence>
<feature type="binding site" evidence="17">
    <location>
        <position position="95"/>
    </location>
    <ligand>
        <name>UDP-N-acetyl-alpha-D-glucosamine</name>
        <dbReference type="ChEBI" id="CHEBI:57705"/>
    </ligand>
</feature>
<feature type="binding site" evidence="17">
    <location>
        <begin position="124"/>
        <end position="126"/>
    </location>
    <ligand>
        <name>UDP-N-acetyl-alpha-D-glucosamine</name>
        <dbReference type="ChEBI" id="CHEBI:57705"/>
    </ligand>
</feature>
<feature type="binding site" evidence="17">
    <location>
        <position position="428"/>
    </location>
    <ligand>
        <name>acetyl-CoA</name>
        <dbReference type="ChEBI" id="CHEBI:57288"/>
    </ligand>
</feature>
<organism evidence="20 21">
    <name type="scientific">Pseudonocardia aurantiaca</name>
    <dbReference type="NCBI Taxonomy" id="75290"/>
    <lineage>
        <taxon>Bacteria</taxon>
        <taxon>Bacillati</taxon>
        <taxon>Actinomycetota</taxon>
        <taxon>Actinomycetes</taxon>
        <taxon>Pseudonocardiales</taxon>
        <taxon>Pseudonocardiaceae</taxon>
        <taxon>Pseudonocardia</taxon>
    </lineage>
</organism>
<feature type="active site" description="Proton acceptor" evidence="17">
    <location>
        <position position="386"/>
    </location>
</feature>
<dbReference type="PANTHER" id="PTHR43584">
    <property type="entry name" value="NUCLEOTIDYL TRANSFERASE"/>
    <property type="match status" value="1"/>
</dbReference>
<dbReference type="RefSeq" id="WP_343971452.1">
    <property type="nucleotide sequence ID" value="NZ_BAAAJG010000002.1"/>
</dbReference>
<dbReference type="InterPro" id="IPR011004">
    <property type="entry name" value="Trimer_LpxA-like_sf"/>
</dbReference>
<feature type="binding site" evidence="17">
    <location>
        <position position="389"/>
    </location>
    <ligand>
        <name>UDP-N-acetyl-alpha-D-glucosamine</name>
        <dbReference type="ChEBI" id="CHEBI:57705"/>
    </ligand>
</feature>
<evidence type="ECO:0000256" key="13">
    <source>
        <dbReference type="ARBA" id="ARBA00023316"/>
    </source>
</evidence>
<evidence type="ECO:0000313" key="20">
    <source>
        <dbReference type="EMBL" id="MFD1531115.1"/>
    </source>
</evidence>
<evidence type="ECO:0000256" key="10">
    <source>
        <dbReference type="ARBA" id="ARBA00022984"/>
    </source>
</evidence>
<feature type="region of interest" description="Linker" evidence="17">
    <location>
        <begin position="254"/>
        <end position="274"/>
    </location>
</feature>
<dbReference type="InterPro" id="IPR029044">
    <property type="entry name" value="Nucleotide-diphossugar_trans"/>
</dbReference>
<evidence type="ECO:0000256" key="9">
    <source>
        <dbReference type="ARBA" id="ARBA00022960"/>
    </source>
</evidence>
<dbReference type="InterPro" id="IPR005882">
    <property type="entry name" value="Bifunctional_GlmU"/>
</dbReference>
<proteinExistence type="inferred from homology"/>
<name>A0ABW4FKH8_9PSEU</name>
<evidence type="ECO:0000256" key="17">
    <source>
        <dbReference type="HAMAP-Rule" id="MF_01631"/>
    </source>
</evidence>
<comment type="subcellular location">
    <subcellularLocation>
        <location evidence="17">Cytoplasm</location>
    </subcellularLocation>
</comment>
<accession>A0ABW4FKH8</accession>
<feature type="binding site" evidence="17">
    <location>
        <position position="446"/>
    </location>
    <ligand>
        <name>acetyl-CoA</name>
        <dbReference type="ChEBI" id="CHEBI:57288"/>
    </ligand>
</feature>
<evidence type="ECO:0000256" key="12">
    <source>
        <dbReference type="ARBA" id="ARBA00023315"/>
    </source>
</evidence>
<dbReference type="EC" id="2.3.1.157" evidence="17"/>
<dbReference type="EMBL" id="JBHUCP010000009">
    <property type="protein sequence ID" value="MFD1531115.1"/>
    <property type="molecule type" value="Genomic_DNA"/>
</dbReference>
<evidence type="ECO:0000256" key="2">
    <source>
        <dbReference type="ARBA" id="ARBA00007947"/>
    </source>
</evidence>
<evidence type="ECO:0000256" key="1">
    <source>
        <dbReference type="ARBA" id="ARBA00007707"/>
    </source>
</evidence>
<dbReference type="GO" id="GO:0003977">
    <property type="term" value="F:UDP-N-acetylglucosamine diphosphorylase activity"/>
    <property type="evidence" value="ECO:0007669"/>
    <property type="project" value="UniProtKB-EC"/>
</dbReference>
<sequence length="502" mass="52264">MLDSPGPTPTGRVAPVRPAAAIVLAAGDGTRMRSSVPKVLHPIAGRSLLGHAVHAVAALEPEHLVVVVGHGREQVRDTVEGLSAELARPVLTAEQEKRLGTGHAVRCGIDALPAGVTGPILVTYGDVPMLEPATLTELLREHAGSGAAITLLTTELPDPSGYGRVLRESDGTVTRIVEDADATPEQRTVREVNSGVYAFDGEFLTTALGRLRSANSQGELYLTDLVQIAHDDDTDVRAVPCPDGWQVRGVNDRVQLAETHAELNRRLLQQWMLAGVTVVDPASTWLDVQVRLEPDVVLHPGTQLHGATSVAGGAEIGPDTTLTACEIGAGAVVVRTHGTGALIGPGASVGPFAYLRPGTRLGERGKIGTFVEVKNAEIGAGSKVPHLTYVGDATIGEHSNIGASSVFVNYDGVHKHRTVVGSHVRTGSDNTFVAPVQVGDGAYTGAGTVLREDVPPGALAVSAGSQRTIEGWVARKRPDTPAAEAAARATEPADNVHGGTTR</sequence>
<comment type="caution">
    <text evidence="17">Lacks conserved residue(s) required for the propagation of feature annotation.</text>
</comment>
<comment type="similarity">
    <text evidence="1 17">In the C-terminal section; belongs to the transferase hexapeptide repeat family.</text>
</comment>
<feature type="binding site" evidence="17">
    <location>
        <position position="178"/>
    </location>
    <ligand>
        <name>UDP-N-acetyl-alpha-D-glucosamine</name>
        <dbReference type="ChEBI" id="CHEBI:57705"/>
    </ligand>
</feature>
<feature type="binding site" evidence="17">
    <location>
        <position position="356"/>
    </location>
    <ligand>
        <name>UDP-N-acetyl-alpha-D-glucosamine</name>
        <dbReference type="ChEBI" id="CHEBI:57705"/>
    </ligand>
</feature>
<comment type="cofactor">
    <cofactor evidence="17">
        <name>Mg(2+)</name>
        <dbReference type="ChEBI" id="CHEBI:18420"/>
    </cofactor>
    <text evidence="17">Binds 1 Mg(2+) ion per subunit.</text>
</comment>
<comment type="pathway">
    <text evidence="17">Nucleotide-sugar biosynthesis; UDP-N-acetyl-alpha-D-glucosamine biosynthesis; UDP-N-acetyl-alpha-D-glucosamine from N-acetyl-alpha-D-glucosamine 1-phosphate: step 1/1.</text>
</comment>
<comment type="subunit">
    <text evidence="17">Homotrimer.</text>
</comment>
<keyword evidence="5 17" id="KW-0548">Nucleotidyltransferase</keyword>
<feature type="region of interest" description="Disordered" evidence="18">
    <location>
        <begin position="476"/>
        <end position="502"/>
    </location>
</feature>
<dbReference type="Gene3D" id="3.90.550.10">
    <property type="entry name" value="Spore Coat Polysaccharide Biosynthesis Protein SpsA, Chain A"/>
    <property type="match status" value="1"/>
</dbReference>
<keyword evidence="7 17" id="KW-0677">Repeat</keyword>
<keyword evidence="9 17" id="KW-0133">Cell shape</keyword>
<evidence type="ECO:0000256" key="8">
    <source>
        <dbReference type="ARBA" id="ARBA00022842"/>
    </source>
</evidence>
<feature type="binding site" evidence="17">
    <location>
        <position position="251"/>
    </location>
    <ligand>
        <name>UDP-N-acetyl-alpha-D-glucosamine</name>
        <dbReference type="ChEBI" id="CHEBI:57705"/>
    </ligand>
</feature>
<evidence type="ECO:0000256" key="18">
    <source>
        <dbReference type="SAM" id="MobiDB-lite"/>
    </source>
</evidence>
<feature type="region of interest" description="N-acetyltransferase" evidence="17">
    <location>
        <begin position="275"/>
        <end position="502"/>
    </location>
</feature>
<dbReference type="Gene3D" id="2.160.10.10">
    <property type="entry name" value="Hexapeptide repeat proteins"/>
    <property type="match status" value="1"/>
</dbReference>
<evidence type="ECO:0000256" key="5">
    <source>
        <dbReference type="ARBA" id="ARBA00022695"/>
    </source>
</evidence>
<comment type="catalytic activity">
    <reaction evidence="15 17">
        <text>N-acetyl-alpha-D-glucosamine 1-phosphate + UTP + H(+) = UDP-N-acetyl-alpha-D-glucosamine + diphosphate</text>
        <dbReference type="Rhea" id="RHEA:13509"/>
        <dbReference type="ChEBI" id="CHEBI:15378"/>
        <dbReference type="ChEBI" id="CHEBI:33019"/>
        <dbReference type="ChEBI" id="CHEBI:46398"/>
        <dbReference type="ChEBI" id="CHEBI:57705"/>
        <dbReference type="ChEBI" id="CHEBI:57776"/>
        <dbReference type="EC" id="2.7.7.23"/>
    </reaction>
</comment>
<comment type="pathway">
    <text evidence="17">Bacterial outer membrane biogenesis; LPS lipid A biosynthesis.</text>
</comment>
<dbReference type="EC" id="2.7.7.23" evidence="17"/>
<keyword evidence="3 17" id="KW-0963">Cytoplasm</keyword>
<dbReference type="CDD" id="cd03353">
    <property type="entry name" value="LbH_GlmU_C"/>
    <property type="match status" value="1"/>
</dbReference>
<dbReference type="InterPro" id="IPR025877">
    <property type="entry name" value="MobA-like_NTP_Trfase"/>
</dbReference>
<dbReference type="Pfam" id="PF12804">
    <property type="entry name" value="NTP_transf_3"/>
    <property type="match status" value="1"/>
</dbReference>
<feature type="domain" description="MobA-like NTP transferase" evidence="19">
    <location>
        <begin position="21"/>
        <end position="154"/>
    </location>
</feature>
<keyword evidence="21" id="KW-1185">Reference proteome</keyword>
<feature type="compositionally biased region" description="Low complexity" evidence="18">
    <location>
        <begin position="480"/>
        <end position="493"/>
    </location>
</feature>
<dbReference type="SUPFAM" id="SSF51161">
    <property type="entry name" value="Trimeric LpxA-like enzymes"/>
    <property type="match status" value="1"/>
</dbReference>
<evidence type="ECO:0000259" key="19">
    <source>
        <dbReference type="Pfam" id="PF12804"/>
    </source>
</evidence>
<comment type="catalytic activity">
    <reaction evidence="14 17">
        <text>alpha-D-glucosamine 1-phosphate + acetyl-CoA = N-acetyl-alpha-D-glucosamine 1-phosphate + CoA + H(+)</text>
        <dbReference type="Rhea" id="RHEA:13725"/>
        <dbReference type="ChEBI" id="CHEBI:15378"/>
        <dbReference type="ChEBI" id="CHEBI:57287"/>
        <dbReference type="ChEBI" id="CHEBI:57288"/>
        <dbReference type="ChEBI" id="CHEBI:57776"/>
        <dbReference type="ChEBI" id="CHEBI:58516"/>
        <dbReference type="EC" id="2.3.1.157"/>
    </reaction>
</comment>
<dbReference type="CDD" id="cd02540">
    <property type="entry name" value="GT2_GlmU_N_bac"/>
    <property type="match status" value="1"/>
</dbReference>
<reference evidence="21" key="1">
    <citation type="journal article" date="2019" name="Int. J. Syst. Evol. Microbiol.">
        <title>The Global Catalogue of Microorganisms (GCM) 10K type strain sequencing project: providing services to taxonomists for standard genome sequencing and annotation.</title>
        <authorList>
            <consortium name="The Broad Institute Genomics Platform"/>
            <consortium name="The Broad Institute Genome Sequencing Center for Infectious Disease"/>
            <person name="Wu L."/>
            <person name="Ma J."/>
        </authorList>
    </citation>
    <scope>NUCLEOTIDE SEQUENCE [LARGE SCALE GENOMIC DNA]</scope>
    <source>
        <strain evidence="21">JCM 12165</strain>
    </source>
</reference>
<keyword evidence="8 17" id="KW-0460">Magnesium</keyword>
<feature type="binding site" evidence="17">
    <location>
        <begin position="100"/>
        <end position="101"/>
    </location>
    <ligand>
        <name>UDP-N-acetyl-alpha-D-glucosamine</name>
        <dbReference type="ChEBI" id="CHEBI:57705"/>
    </ligand>
</feature>
<feature type="binding site" evidence="17">
    <location>
        <position position="163"/>
    </location>
    <ligand>
        <name>UDP-N-acetyl-alpha-D-glucosamine</name>
        <dbReference type="ChEBI" id="CHEBI:57705"/>
    </ligand>
</feature>
<dbReference type="HAMAP" id="MF_01631">
    <property type="entry name" value="GlmU"/>
    <property type="match status" value="1"/>
</dbReference>
<evidence type="ECO:0000256" key="3">
    <source>
        <dbReference type="ARBA" id="ARBA00022490"/>
    </source>
</evidence>
<feature type="binding site" evidence="17">
    <location>
        <position position="126"/>
    </location>
    <ligand>
        <name>Mg(2+)</name>
        <dbReference type="ChEBI" id="CHEBI:18420"/>
    </ligand>
</feature>
<evidence type="ECO:0000256" key="7">
    <source>
        <dbReference type="ARBA" id="ARBA00022737"/>
    </source>
</evidence>
<comment type="caution">
    <text evidence="20">The sequence shown here is derived from an EMBL/GenBank/DDBJ whole genome shotgun (WGS) entry which is preliminary data.</text>
</comment>
<comment type="pathway">
    <text evidence="17">Nucleotide-sugar biosynthesis; UDP-N-acetyl-alpha-D-glucosamine biosynthesis; N-acetyl-alpha-D-glucosamine 1-phosphate from alpha-D-glucosamine 6-phosphate (route II): step 2/2.</text>
</comment>
<gene>
    <name evidence="17 20" type="primary">glmU</name>
    <name evidence="20" type="ORF">ACFSCY_16880</name>
</gene>
<feature type="binding site" evidence="17">
    <location>
        <position position="193"/>
    </location>
    <ligand>
        <name>UDP-N-acetyl-alpha-D-glucosamine</name>
        <dbReference type="ChEBI" id="CHEBI:57705"/>
    </ligand>
</feature>
<keyword evidence="11 17" id="KW-0511">Multifunctional enzyme</keyword>
<dbReference type="NCBIfam" id="TIGR01173">
    <property type="entry name" value="glmU"/>
    <property type="match status" value="1"/>
</dbReference>
<dbReference type="PANTHER" id="PTHR43584:SF3">
    <property type="entry name" value="BIFUNCTIONAL PROTEIN GLMU"/>
    <property type="match status" value="1"/>
</dbReference>
<evidence type="ECO:0000256" key="4">
    <source>
        <dbReference type="ARBA" id="ARBA00022679"/>
    </source>
</evidence>
<feature type="binding site" evidence="17">
    <location>
        <begin position="409"/>
        <end position="410"/>
    </location>
    <ligand>
        <name>acetyl-CoA</name>
        <dbReference type="ChEBI" id="CHEBI:57288"/>
    </ligand>
</feature>
<keyword evidence="4 17" id="KW-0808">Transferase</keyword>
<feature type="binding site" evidence="17">
    <location>
        <position position="38"/>
    </location>
    <ligand>
        <name>UDP-N-acetyl-alpha-D-glucosamine</name>
        <dbReference type="ChEBI" id="CHEBI:57705"/>
    </ligand>
</feature>
<dbReference type="InterPro" id="IPR050065">
    <property type="entry name" value="GlmU-like"/>
</dbReference>
<protein>
    <recommendedName>
        <fullName evidence="17">Bifunctional protein GlmU</fullName>
    </recommendedName>
    <domain>
        <recommendedName>
            <fullName evidence="17">UDP-N-acetylglucosamine pyrophosphorylase</fullName>
            <ecNumber evidence="17">2.7.7.23</ecNumber>
        </recommendedName>
        <alternativeName>
            <fullName evidence="17">N-acetylglucosamine-1-phosphate uridyltransferase</fullName>
        </alternativeName>
    </domain>
    <domain>
        <recommendedName>
            <fullName evidence="17">Glucosamine-1-phosphate N-acetyltransferase</fullName>
            <ecNumber evidence="17">2.3.1.157</ecNumber>
        </recommendedName>
    </domain>
</protein>
<feature type="binding site" evidence="17">
    <location>
        <position position="403"/>
    </location>
    <ligand>
        <name>acetyl-CoA</name>
        <dbReference type="ChEBI" id="CHEBI:57288"/>
    </ligand>
</feature>
<feature type="binding site" evidence="17">
    <location>
        <position position="251"/>
    </location>
    <ligand>
        <name>Mg(2+)</name>
        <dbReference type="ChEBI" id="CHEBI:18420"/>
    </ligand>
</feature>
<comment type="similarity">
    <text evidence="2 17">In the N-terminal section; belongs to the N-acetylglucosamine-1-phosphate uridyltransferase family.</text>
</comment>
<dbReference type="SUPFAM" id="SSF53448">
    <property type="entry name" value="Nucleotide-diphospho-sugar transferases"/>
    <property type="match status" value="1"/>
</dbReference>
<dbReference type="InterPro" id="IPR038009">
    <property type="entry name" value="GlmU_C_LbH"/>
</dbReference>
<dbReference type="NCBIfam" id="NF010932">
    <property type="entry name" value="PRK14352.1"/>
    <property type="match status" value="1"/>
</dbReference>
<dbReference type="Proteomes" id="UP001597145">
    <property type="component" value="Unassembled WGS sequence"/>
</dbReference>
<keyword evidence="6 17" id="KW-0479">Metal-binding</keyword>
<feature type="binding site" evidence="17">
    <location>
        <position position="374"/>
    </location>
    <ligand>
        <name>UDP-N-acetyl-alpha-D-glucosamine</name>
        <dbReference type="ChEBI" id="CHEBI:57705"/>
    </ligand>
</feature>
<keyword evidence="13 17" id="KW-0961">Cell wall biogenesis/degradation</keyword>
<evidence type="ECO:0000256" key="14">
    <source>
        <dbReference type="ARBA" id="ARBA00048247"/>
    </source>
</evidence>
<evidence type="ECO:0000256" key="11">
    <source>
        <dbReference type="ARBA" id="ARBA00023268"/>
    </source>
</evidence>
<feature type="binding site" evidence="17">
    <location>
        <begin position="24"/>
        <end position="27"/>
    </location>
    <ligand>
        <name>UDP-N-acetyl-alpha-D-glucosamine</name>
        <dbReference type="ChEBI" id="CHEBI:57705"/>
    </ligand>
</feature>
<feature type="region of interest" description="Pyrophosphorylase" evidence="17">
    <location>
        <begin position="1"/>
        <end position="253"/>
    </location>
</feature>
<evidence type="ECO:0000256" key="6">
    <source>
        <dbReference type="ARBA" id="ARBA00022723"/>
    </source>
</evidence>